<dbReference type="Pfam" id="PF04636">
    <property type="entry name" value="PA26"/>
    <property type="match status" value="1"/>
</dbReference>
<keyword evidence="5" id="KW-1185">Reference proteome</keyword>
<dbReference type="GO" id="GO:0016684">
    <property type="term" value="F:oxidoreductase activity, acting on peroxide as acceptor"/>
    <property type="evidence" value="ECO:0007669"/>
    <property type="project" value="TreeGrafter"/>
</dbReference>
<reference evidence="4 5" key="1">
    <citation type="submission" date="2023-10" db="EMBL/GenBank/DDBJ databases">
        <title>Comparative genomics analysis reveals potential genetic determinants of host preference in Cryptosporidium xiaoi.</title>
        <authorList>
            <person name="Xiao L."/>
            <person name="Li J."/>
        </authorList>
    </citation>
    <scope>NUCLEOTIDE SEQUENCE [LARGE SCALE GENOMIC DNA]</scope>
    <source>
        <strain evidence="4 5">52996</strain>
    </source>
</reference>
<comment type="caution">
    <text evidence="4">The sequence shown here is derived from an EMBL/GenBank/DDBJ whole genome shotgun (WGS) entry which is preliminary data.</text>
</comment>
<dbReference type="GO" id="GO:1904262">
    <property type="term" value="P:negative regulation of TORC1 signaling"/>
    <property type="evidence" value="ECO:0007669"/>
    <property type="project" value="TreeGrafter"/>
</dbReference>
<dbReference type="GO" id="GO:1990253">
    <property type="term" value="P:cellular response to leucine starvation"/>
    <property type="evidence" value="ECO:0007669"/>
    <property type="project" value="TreeGrafter"/>
</dbReference>
<accession>A0AAV9Y2E8</accession>
<dbReference type="SUPFAM" id="SSF69118">
    <property type="entry name" value="AhpD-like"/>
    <property type="match status" value="1"/>
</dbReference>
<dbReference type="InterPro" id="IPR006730">
    <property type="entry name" value="Sestrin"/>
</dbReference>
<dbReference type="GO" id="GO:0005737">
    <property type="term" value="C:cytoplasm"/>
    <property type="evidence" value="ECO:0007669"/>
    <property type="project" value="UniProtKB-SubCell"/>
</dbReference>
<dbReference type="GO" id="GO:0070728">
    <property type="term" value="F:L-leucine binding"/>
    <property type="evidence" value="ECO:0007669"/>
    <property type="project" value="TreeGrafter"/>
</dbReference>
<gene>
    <name evidence="4" type="ORF">RS030_111769</name>
</gene>
<evidence type="ECO:0000313" key="5">
    <source>
        <dbReference type="Proteomes" id="UP001311799"/>
    </source>
</evidence>
<evidence type="ECO:0000256" key="1">
    <source>
        <dbReference type="ARBA" id="ARBA00004496"/>
    </source>
</evidence>
<proteinExistence type="inferred from homology"/>
<dbReference type="EMBL" id="JAWDEY010000002">
    <property type="protein sequence ID" value="KAK6591017.1"/>
    <property type="molecule type" value="Genomic_DNA"/>
</dbReference>
<dbReference type="GO" id="GO:0005634">
    <property type="term" value="C:nucleus"/>
    <property type="evidence" value="ECO:0007669"/>
    <property type="project" value="InterPro"/>
</dbReference>
<comment type="subcellular location">
    <subcellularLocation>
        <location evidence="1">Cytoplasm</location>
    </subcellularLocation>
</comment>
<evidence type="ECO:0000313" key="4">
    <source>
        <dbReference type="EMBL" id="KAK6591017.1"/>
    </source>
</evidence>
<dbReference type="PANTHER" id="PTHR12474:SF0">
    <property type="entry name" value="SESTRIN HOMOLOG"/>
    <property type="match status" value="1"/>
</dbReference>
<dbReference type="AlphaFoldDB" id="A0AAV9Y2E8"/>
<dbReference type="PANTHER" id="PTHR12474">
    <property type="entry name" value="P53 REGULATED PA26 NUCLEAR PROTEIN SESTRIN"/>
    <property type="match status" value="1"/>
</dbReference>
<organism evidence="4 5">
    <name type="scientific">Cryptosporidium xiaoi</name>
    <dbReference type="NCBI Taxonomy" id="659607"/>
    <lineage>
        <taxon>Eukaryota</taxon>
        <taxon>Sar</taxon>
        <taxon>Alveolata</taxon>
        <taxon>Apicomplexa</taxon>
        <taxon>Conoidasida</taxon>
        <taxon>Coccidia</taxon>
        <taxon>Eucoccidiorida</taxon>
        <taxon>Eimeriorina</taxon>
        <taxon>Cryptosporidiidae</taxon>
        <taxon>Cryptosporidium</taxon>
    </lineage>
</organism>
<dbReference type="GO" id="GO:0016239">
    <property type="term" value="P:positive regulation of macroautophagy"/>
    <property type="evidence" value="ECO:0007669"/>
    <property type="project" value="TreeGrafter"/>
</dbReference>
<evidence type="ECO:0000256" key="3">
    <source>
        <dbReference type="ARBA" id="ARBA00022490"/>
    </source>
</evidence>
<protein>
    <submittedName>
        <fullName evidence="4">Uncharacterized protein</fullName>
    </submittedName>
</protein>
<sequence length="834" mass="96734">MDDFSQNLLLFLSYKELIWEYLDIPNWEQINSGETYYIIERKITFIQNKILLNKKTEYWRFEQTLCVLLRLSTFLNPYGNIRSAILKHWGKLYNELLLKWGSLDRKKIKTHQKQINNGMVFCDIPIESIPSEFLFKITIGGTSIDLNKAIRMFANDNIEFPLPCGRFMCPEFMIPGTPGFTIFDDKNEADIFWKSVFNTFYGRIPSIFRLIYILPEYAESLLNSYKVIMEDRRYGVLPLFYRHFIGILSSSLYDNDYIIKLEIQMFLINNGPIEWLKNPLNALPDKFFVLFEYLKSITFEPSCVSSDLLKRLIGTSSTTQVWTITELSHIICIVTTIQSMCQLSCSFGITSMDHWELGSDPLEGVNCDGNTCYDPTAENLRDCLEYKKGLESKSTDNIITYLETSYYKEILSDYVYVSSEEVKQGNNSVVNQENEEVLVTDSIANGNASSIFSSQQIDTKKSTGILIPFISTQINLIQNYILSRGFFHSKIDKYRLTLTEFFNLDRFKFKNNSPESQESDEKVPTDFSPNKLRERKKNKKEIRERFVGSNNFKDDDSKLIRIIHLLNRFSHNGDILSMNKNDAIILRSNSDKHWADRFLLSSVMNSKPMVKTNSISFNFKRIGDKSDKIFSLNEYKSILGHNLTECEKEETGGAKEILNNKVSNKKNSVTKNEHLICMVNSFSIQMSDYEFYSETVWSILSTYSKECSNCIKNELDILLFECSKKMKTICDIFEVPTTNPIRSSIWSYAFKLCGVAKFEMTELVHNSFLPLELKVLLKKTICNPQNILRSDFERCRIIFSYKELIYYLIVVCKAKQAATITCTMQSISSLLRNT</sequence>
<dbReference type="InterPro" id="IPR029032">
    <property type="entry name" value="AhpD-like"/>
</dbReference>
<keyword evidence="3" id="KW-0963">Cytoplasm</keyword>
<dbReference type="GO" id="GO:0071233">
    <property type="term" value="P:cellular response to L-leucine"/>
    <property type="evidence" value="ECO:0007669"/>
    <property type="project" value="TreeGrafter"/>
</dbReference>
<comment type="similarity">
    <text evidence="2">Belongs to the sestrin family.</text>
</comment>
<dbReference type="Proteomes" id="UP001311799">
    <property type="component" value="Unassembled WGS sequence"/>
</dbReference>
<name>A0AAV9Y2E8_9CRYT</name>
<dbReference type="GO" id="GO:1901031">
    <property type="term" value="P:regulation of response to reactive oxygen species"/>
    <property type="evidence" value="ECO:0007669"/>
    <property type="project" value="InterPro"/>
</dbReference>
<evidence type="ECO:0000256" key="2">
    <source>
        <dbReference type="ARBA" id="ARBA00008350"/>
    </source>
</evidence>